<reference evidence="9" key="1">
    <citation type="submission" date="2024-10" db="EMBL/GenBank/DDBJ databases">
        <authorList>
            <person name="Ryan C."/>
        </authorList>
    </citation>
    <scope>NUCLEOTIDE SEQUENCE [LARGE SCALE GENOMIC DNA]</scope>
</reference>
<evidence type="ECO:0000256" key="7">
    <source>
        <dbReference type="SAM" id="MobiDB-lite"/>
    </source>
</evidence>
<comment type="similarity">
    <text evidence="2">Belongs to the CLV3/ESR signal peptide family.</text>
</comment>
<evidence type="ECO:0000313" key="9">
    <source>
        <dbReference type="EMBL" id="CAL4894835.1"/>
    </source>
</evidence>
<evidence type="ECO:0000256" key="6">
    <source>
        <dbReference type="ARBA" id="ARBA00023278"/>
    </source>
</evidence>
<proteinExistence type="inferred from homology"/>
<keyword evidence="10" id="KW-1185">Reference proteome</keyword>
<dbReference type="GO" id="GO:0005576">
    <property type="term" value="C:extracellular region"/>
    <property type="evidence" value="ECO:0007669"/>
    <property type="project" value="UniProtKB-SubCell"/>
</dbReference>
<feature type="region of interest" description="Disordered" evidence="7">
    <location>
        <begin position="77"/>
        <end position="99"/>
    </location>
</feature>
<evidence type="ECO:0000313" key="10">
    <source>
        <dbReference type="Proteomes" id="UP001497457"/>
    </source>
</evidence>
<dbReference type="PANTHER" id="PTHR33869">
    <property type="entry name" value="CLAVATA3/ESR (CLE)-RELATED PROTEIN 3"/>
    <property type="match status" value="1"/>
</dbReference>
<dbReference type="EMBL" id="OZ075120">
    <property type="protein sequence ID" value="CAL4894835.1"/>
    <property type="molecule type" value="Genomic_DNA"/>
</dbReference>
<keyword evidence="5" id="KW-0325">Glycoprotein</keyword>
<feature type="signal peptide" evidence="8">
    <location>
        <begin position="1"/>
        <end position="32"/>
    </location>
</feature>
<evidence type="ECO:0000256" key="5">
    <source>
        <dbReference type="ARBA" id="ARBA00023180"/>
    </source>
</evidence>
<protein>
    <submittedName>
        <fullName evidence="9">Uncharacterized protein</fullName>
    </submittedName>
</protein>
<accession>A0ABC8VQ43</accession>
<organism evidence="9 10">
    <name type="scientific">Urochloa decumbens</name>
    <dbReference type="NCBI Taxonomy" id="240449"/>
    <lineage>
        <taxon>Eukaryota</taxon>
        <taxon>Viridiplantae</taxon>
        <taxon>Streptophyta</taxon>
        <taxon>Embryophyta</taxon>
        <taxon>Tracheophyta</taxon>
        <taxon>Spermatophyta</taxon>
        <taxon>Magnoliopsida</taxon>
        <taxon>Liliopsida</taxon>
        <taxon>Poales</taxon>
        <taxon>Poaceae</taxon>
        <taxon>PACMAD clade</taxon>
        <taxon>Panicoideae</taxon>
        <taxon>Panicodae</taxon>
        <taxon>Paniceae</taxon>
        <taxon>Melinidinae</taxon>
        <taxon>Urochloa</taxon>
    </lineage>
</organism>
<name>A0ABC8VQ43_9POAL</name>
<sequence>MAKVGVRHRAAVAVAMLCVLLVLSSAVTTAEAGRQLGRRDDAVVVVVTDAAATAASAATNVKGRRLGKVMREEMEMADDAVGVGESKRRSPGGPDPQHH</sequence>
<evidence type="ECO:0000256" key="2">
    <source>
        <dbReference type="ARBA" id="ARBA00005416"/>
    </source>
</evidence>
<dbReference type="InterPro" id="IPR039616">
    <property type="entry name" value="CLE1-4"/>
</dbReference>
<gene>
    <name evidence="9" type="ORF">URODEC1_LOCUS5681</name>
</gene>
<evidence type="ECO:0000256" key="8">
    <source>
        <dbReference type="SAM" id="SignalP"/>
    </source>
</evidence>
<keyword evidence="4 8" id="KW-0732">Signal</keyword>
<dbReference type="AlphaFoldDB" id="A0ABC8VQ43"/>
<dbReference type="PANTHER" id="PTHR33869:SF5">
    <property type="entry name" value="CLAVATA3_ESR (CLE)-RELATED PROTEIN 4"/>
    <property type="match status" value="1"/>
</dbReference>
<keyword evidence="3" id="KW-0964">Secreted</keyword>
<evidence type="ECO:0000256" key="3">
    <source>
        <dbReference type="ARBA" id="ARBA00022525"/>
    </source>
</evidence>
<evidence type="ECO:0000256" key="1">
    <source>
        <dbReference type="ARBA" id="ARBA00004613"/>
    </source>
</evidence>
<feature type="chain" id="PRO_5044857427" evidence="8">
    <location>
        <begin position="33"/>
        <end position="99"/>
    </location>
</feature>
<keyword evidence="6" id="KW-0379">Hydroxylation</keyword>
<comment type="subcellular location">
    <subcellularLocation>
        <location evidence="1">Secreted</location>
    </subcellularLocation>
</comment>
<evidence type="ECO:0000256" key="4">
    <source>
        <dbReference type="ARBA" id="ARBA00022729"/>
    </source>
</evidence>
<dbReference type="Proteomes" id="UP001497457">
    <property type="component" value="Chromosome 10rd"/>
</dbReference>